<feature type="region of interest" description="Disordered" evidence="1">
    <location>
        <begin position="1"/>
        <end position="29"/>
    </location>
</feature>
<dbReference type="Pfam" id="PF13672">
    <property type="entry name" value="PP2C_2"/>
    <property type="match status" value="1"/>
</dbReference>
<dbReference type="EMBL" id="JMIH01000026">
    <property type="protein sequence ID" value="KEO72252.1"/>
    <property type="molecule type" value="Genomic_DNA"/>
</dbReference>
<dbReference type="SUPFAM" id="SSF81606">
    <property type="entry name" value="PP2C-like"/>
    <property type="match status" value="1"/>
</dbReference>
<evidence type="ECO:0000256" key="1">
    <source>
        <dbReference type="SAM" id="MobiDB-lite"/>
    </source>
</evidence>
<dbReference type="OrthoDB" id="9801841at2"/>
<evidence type="ECO:0000259" key="2">
    <source>
        <dbReference type="Pfam" id="PF13672"/>
    </source>
</evidence>
<evidence type="ECO:0000313" key="4">
    <source>
        <dbReference type="Proteomes" id="UP000027821"/>
    </source>
</evidence>
<feature type="compositionally biased region" description="Polar residues" evidence="1">
    <location>
        <begin position="8"/>
        <end position="22"/>
    </location>
</feature>
<evidence type="ECO:0000313" key="3">
    <source>
        <dbReference type="EMBL" id="KEO72252.1"/>
    </source>
</evidence>
<dbReference type="RefSeq" id="WP_035077959.1">
    <property type="nucleotide sequence ID" value="NZ_JMIH01000026.1"/>
</dbReference>
<dbReference type="InterPro" id="IPR001932">
    <property type="entry name" value="PPM-type_phosphatase-like_dom"/>
</dbReference>
<dbReference type="InterPro" id="IPR036457">
    <property type="entry name" value="PPM-type-like_dom_sf"/>
</dbReference>
<dbReference type="Gene3D" id="3.60.40.10">
    <property type="entry name" value="PPM-type phosphatase domain"/>
    <property type="match status" value="1"/>
</dbReference>
<dbReference type="Proteomes" id="UP000027821">
    <property type="component" value="Unassembled WGS sequence"/>
</dbReference>
<dbReference type="AlphaFoldDB" id="A0A074LEN8"/>
<reference evidence="3 4" key="1">
    <citation type="submission" date="2014-04" db="EMBL/GenBank/DDBJ databases">
        <title>Characterization and application of a salt tolerant electro-active bacterium.</title>
        <authorList>
            <person name="Yang L."/>
            <person name="Wei S."/>
            <person name="Tay Q.X.M."/>
        </authorList>
    </citation>
    <scope>NUCLEOTIDE SEQUENCE [LARGE SCALE GENOMIC DNA]</scope>
    <source>
        <strain evidence="3 4">LY1</strain>
    </source>
</reference>
<dbReference type="STRING" id="1048983.EL17_18810"/>
<name>A0A074LEN8_9BACT</name>
<organism evidence="3 4">
    <name type="scientific">Anditalea andensis</name>
    <dbReference type="NCBI Taxonomy" id="1048983"/>
    <lineage>
        <taxon>Bacteria</taxon>
        <taxon>Pseudomonadati</taxon>
        <taxon>Bacteroidota</taxon>
        <taxon>Cytophagia</taxon>
        <taxon>Cytophagales</taxon>
        <taxon>Cytophagaceae</taxon>
        <taxon>Anditalea</taxon>
    </lineage>
</organism>
<gene>
    <name evidence="3" type="ORF">EL17_18810</name>
</gene>
<accession>A0A074LEN8</accession>
<keyword evidence="4" id="KW-1185">Reference proteome</keyword>
<comment type="caution">
    <text evidence="3">The sequence shown here is derived from an EMBL/GenBank/DDBJ whole genome shotgun (WGS) entry which is preliminary data.</text>
</comment>
<feature type="domain" description="PPM-type phosphatase" evidence="2">
    <location>
        <begin position="19"/>
        <end position="215"/>
    </location>
</feature>
<protein>
    <recommendedName>
        <fullName evidence="2">PPM-type phosphatase domain-containing protein</fullName>
    </recommendedName>
</protein>
<sequence>MKDKDELYQNSVIATATTTNKSENQDSKGEFESENFNAMFIADGLGSFKYAKQSSERVIDFFKTLASDLKDSAGKNPKPKFIEAFKQAKEKLIDFANENLNEDDKNEKNLFGTTAITVFETDEKIVVAYVGNGAIWHIRGNFNEFPEAYLFPWNALNYLNPHTIPENGKEALYRLISNSNDFSECVPTIFEIAKDKSVGDIFMICTDGIYSADQLKAGKNDKGIWVRYEPTMLKFFEYLKHFFKNNKLYNNESIEQIINLYLEELKPVFDDDATIGILATKEALNYQNQINWLRKDESNSGNTI</sequence>
<proteinExistence type="predicted"/>